<dbReference type="Proteomes" id="UP000682308">
    <property type="component" value="Unassembled WGS sequence"/>
</dbReference>
<evidence type="ECO:0000313" key="2">
    <source>
        <dbReference type="Proteomes" id="UP000682308"/>
    </source>
</evidence>
<reference evidence="1 2" key="1">
    <citation type="submission" date="2021-04" db="EMBL/GenBank/DDBJ databases">
        <title>Characterization of the biosynthetic gene cluster of new lipopeptides with antitumor activity in the genome of the marine Streptomyces PHM034.</title>
        <authorList>
            <person name="Ceniceros A."/>
            <person name="Canedo L."/>
            <person name="Mendez C."/>
            <person name="Olano C."/>
            <person name="Schleissner C."/>
            <person name="Cuevas C."/>
            <person name="De La Calle F."/>
            <person name="Salas J.A."/>
        </authorList>
    </citation>
    <scope>NUCLEOTIDE SEQUENCE [LARGE SCALE GENOMIC DNA]</scope>
    <source>
        <strain evidence="1 2">PHM034</strain>
    </source>
</reference>
<dbReference type="EMBL" id="JAGTPG010000002">
    <property type="protein sequence ID" value="MBR8640792.1"/>
    <property type="molecule type" value="Genomic_DNA"/>
</dbReference>
<accession>A0A941FIJ7</accession>
<protein>
    <submittedName>
        <fullName evidence="1">Uncharacterized protein</fullName>
    </submittedName>
</protein>
<proteinExistence type="predicted"/>
<gene>
    <name evidence="1" type="ORF">KEF29_19410</name>
</gene>
<evidence type="ECO:0000313" key="1">
    <source>
        <dbReference type="EMBL" id="MBR8640792.1"/>
    </source>
</evidence>
<name>A0A941FIJ7_9ACTN</name>
<sequence length="52" mass="5998">MPLRKRNVSWQKPERTTHGHLVRESVRVAELTTAFDEYTHRMCAALEGTCAL</sequence>
<keyword evidence="2" id="KW-1185">Reference proteome</keyword>
<dbReference type="AlphaFoldDB" id="A0A941FIJ7"/>
<comment type="caution">
    <text evidence="1">The sequence shown here is derived from an EMBL/GenBank/DDBJ whole genome shotgun (WGS) entry which is preliminary data.</text>
</comment>
<organism evidence="1 2">
    <name type="scientific">Streptomyces tuirus</name>
    <dbReference type="NCBI Taxonomy" id="68278"/>
    <lineage>
        <taxon>Bacteria</taxon>
        <taxon>Bacillati</taxon>
        <taxon>Actinomycetota</taxon>
        <taxon>Actinomycetes</taxon>
        <taxon>Kitasatosporales</taxon>
        <taxon>Streptomycetaceae</taxon>
        <taxon>Streptomyces</taxon>
    </lineage>
</organism>